<keyword evidence="1" id="KW-1185">Reference proteome</keyword>
<name>A0A5S6Q9J5_TRIMR</name>
<dbReference type="Proteomes" id="UP000046395">
    <property type="component" value="Unassembled WGS sequence"/>
</dbReference>
<evidence type="ECO:0000313" key="1">
    <source>
        <dbReference type="Proteomes" id="UP000046395"/>
    </source>
</evidence>
<accession>A0A5S6Q9J5</accession>
<organism evidence="1 2">
    <name type="scientific">Trichuris muris</name>
    <name type="common">Mouse whipworm</name>
    <dbReference type="NCBI Taxonomy" id="70415"/>
    <lineage>
        <taxon>Eukaryota</taxon>
        <taxon>Metazoa</taxon>
        <taxon>Ecdysozoa</taxon>
        <taxon>Nematoda</taxon>
        <taxon>Enoplea</taxon>
        <taxon>Dorylaimia</taxon>
        <taxon>Trichinellida</taxon>
        <taxon>Trichuridae</taxon>
        <taxon>Trichuris</taxon>
    </lineage>
</organism>
<protein>
    <submittedName>
        <fullName evidence="2">SCP domain-containing protein</fullName>
    </submittedName>
</protein>
<evidence type="ECO:0000313" key="2">
    <source>
        <dbReference type="WBParaSite" id="TMUE_1000003863.1"/>
    </source>
</evidence>
<sequence length="95" mass="10682">MQSCCRIPGAPPEVLAGQIAERAAKNWILARPGHVTSLLQNTTPFVPKGYRELGTSNVAADDWDNAQRWIHVNCKFVSRTPSAFHRSCRTRYVQM</sequence>
<dbReference type="WBParaSite" id="TMUE_1000003863.1">
    <property type="protein sequence ID" value="TMUE_1000003863.1"/>
    <property type="gene ID" value="WBGene00302501"/>
</dbReference>
<dbReference type="AlphaFoldDB" id="A0A5S6Q9J5"/>
<reference evidence="2" key="1">
    <citation type="submission" date="2019-12" db="UniProtKB">
        <authorList>
            <consortium name="WormBaseParasite"/>
        </authorList>
    </citation>
    <scope>IDENTIFICATION</scope>
</reference>
<proteinExistence type="predicted"/>